<dbReference type="Pfam" id="PF06294">
    <property type="entry name" value="CH_2"/>
    <property type="match status" value="1"/>
</dbReference>
<dbReference type="Proteomes" id="UP001482620">
    <property type="component" value="Unassembled WGS sequence"/>
</dbReference>
<dbReference type="InterPro" id="IPR036872">
    <property type="entry name" value="CH_dom_sf"/>
</dbReference>
<dbReference type="SUPFAM" id="SSF47576">
    <property type="entry name" value="Calponin-homology domain, CH-domain"/>
    <property type="match status" value="1"/>
</dbReference>
<accession>A0ABV0U6U9</accession>
<dbReference type="PANTHER" id="PTHR12509">
    <property type="entry name" value="SPERMATOGENESIS-ASSOCIATED 4-RELATED"/>
    <property type="match status" value="1"/>
</dbReference>
<dbReference type="InterPro" id="IPR010441">
    <property type="entry name" value="CH_2"/>
</dbReference>
<comment type="caution">
    <text evidence="2">The sequence shown here is derived from an EMBL/GenBank/DDBJ whole genome shotgun (WGS) entry which is preliminary data.</text>
</comment>
<protein>
    <recommendedName>
        <fullName evidence="1">Calponin-homology (CH) domain-containing protein</fullName>
    </recommendedName>
</protein>
<dbReference type="InterPro" id="IPR001715">
    <property type="entry name" value="CH_dom"/>
</dbReference>
<dbReference type="InterPro" id="IPR052111">
    <property type="entry name" value="Spermatogenesis_Ciliary_MAP"/>
</dbReference>
<sequence>MDFGADTPLLSHKTGLGREVMKWLQALELSFYPKNLRRDFSNGYLVAEIFSHYYPQDFSMYLYHKGASFYAKQQNWSRIQQFLQKHKMNLKKETVDGTIHSKPGAAELLLLDIYAILTNQSVTDVQRLVSHFTDQGYQELLPSLARSTASRAVKNNLTATKIMAQPDMSTNPRKAQIIVSRHLEHRAAERSLIPDSSTWRGASISFKEIKVNQPVKCSLVNHQ</sequence>
<dbReference type="PANTHER" id="PTHR12509:SF8">
    <property type="entry name" value="SPERMATOGENESIS-ASSOCIATED PROTEIN 4"/>
    <property type="match status" value="1"/>
</dbReference>
<gene>
    <name evidence="2" type="ORF">ILYODFUR_010139</name>
</gene>
<dbReference type="Gene3D" id="1.10.418.10">
    <property type="entry name" value="Calponin-like domain"/>
    <property type="match status" value="1"/>
</dbReference>
<name>A0ABV0U6U9_9TELE</name>
<evidence type="ECO:0000313" key="2">
    <source>
        <dbReference type="EMBL" id="MEQ2239976.1"/>
    </source>
</evidence>
<keyword evidence="3" id="KW-1185">Reference proteome</keyword>
<reference evidence="2 3" key="1">
    <citation type="submission" date="2021-06" db="EMBL/GenBank/DDBJ databases">
        <authorList>
            <person name="Palmer J.M."/>
        </authorList>
    </citation>
    <scope>NUCLEOTIDE SEQUENCE [LARGE SCALE GENOMIC DNA]</scope>
    <source>
        <strain evidence="3">if_2019</strain>
        <tissue evidence="2">Muscle</tissue>
    </source>
</reference>
<organism evidence="2 3">
    <name type="scientific">Ilyodon furcidens</name>
    <name type="common">goldbreast splitfin</name>
    <dbReference type="NCBI Taxonomy" id="33524"/>
    <lineage>
        <taxon>Eukaryota</taxon>
        <taxon>Metazoa</taxon>
        <taxon>Chordata</taxon>
        <taxon>Craniata</taxon>
        <taxon>Vertebrata</taxon>
        <taxon>Euteleostomi</taxon>
        <taxon>Actinopterygii</taxon>
        <taxon>Neopterygii</taxon>
        <taxon>Teleostei</taxon>
        <taxon>Neoteleostei</taxon>
        <taxon>Acanthomorphata</taxon>
        <taxon>Ovalentaria</taxon>
        <taxon>Atherinomorphae</taxon>
        <taxon>Cyprinodontiformes</taxon>
        <taxon>Goodeidae</taxon>
        <taxon>Ilyodon</taxon>
    </lineage>
</organism>
<proteinExistence type="predicted"/>
<feature type="domain" description="Calponin-homology (CH)" evidence="1">
    <location>
        <begin position="14"/>
        <end position="120"/>
    </location>
</feature>
<dbReference type="EMBL" id="JAHRIQ010058654">
    <property type="protein sequence ID" value="MEQ2239976.1"/>
    <property type="molecule type" value="Genomic_DNA"/>
</dbReference>
<dbReference type="PROSITE" id="PS50021">
    <property type="entry name" value="CH"/>
    <property type="match status" value="1"/>
</dbReference>
<evidence type="ECO:0000259" key="1">
    <source>
        <dbReference type="PROSITE" id="PS50021"/>
    </source>
</evidence>
<evidence type="ECO:0000313" key="3">
    <source>
        <dbReference type="Proteomes" id="UP001482620"/>
    </source>
</evidence>